<dbReference type="VEuPathDB" id="CryptoDB:Vbra_11199"/>
<dbReference type="EMBL" id="CDMY01000123">
    <property type="protein sequence ID" value="CEL92976.1"/>
    <property type="molecule type" value="Genomic_DNA"/>
</dbReference>
<evidence type="ECO:0000256" key="1">
    <source>
        <dbReference type="SAM" id="MobiDB-lite"/>
    </source>
</evidence>
<keyword evidence="3" id="KW-1185">Reference proteome</keyword>
<accession>A0A0G4EAI8</accession>
<sequence>MPNTPPSVEAPRPAASRHPTAAAAPGAVQPSSPGRHAPVSTANFASRIAAAARAPAPSAQAPSAPVATTQTQQQPAASSSRPDLVPIDDFVAQLRAAGMSVGVHRYTSSGEERKRGRGEGEQGGGSGPAAAAAAAAAPSSSAAAAGGGQGEQPTATTGGAGQEDQYRTPERQRNVRIWDTEDGPLIEDEDAPRQPPEGSTAAAASADEAAPPAEGNGRRRVRLRVRRGCRAADPEDAPAPLLLQPDGPRTRDAPSPPPVAAAAAAAGALPHAAPTPLLPVAAMAAAGARSSTPAAPAAAVTNLSPPLPSPIAAAPASAHSSATTPPVPPATAALAMSIVAPISQDSGRVDDTDEVMMDVDEAEGRPMKRVRVAESREGVVRLHSDGVTLLDWQGDVIMIPDTPTYFWLFGCAGEVSVPLHVGQHMRSFWGRP</sequence>
<dbReference type="OMA" id="HEAMEEQ"/>
<dbReference type="AlphaFoldDB" id="A0A0G4EAI8"/>
<dbReference type="InParanoid" id="A0A0G4EAI8"/>
<feature type="compositionally biased region" description="Low complexity" evidence="1">
    <location>
        <begin position="196"/>
        <end position="215"/>
    </location>
</feature>
<feature type="region of interest" description="Disordered" evidence="1">
    <location>
        <begin position="101"/>
        <end position="262"/>
    </location>
</feature>
<evidence type="ECO:0000313" key="2">
    <source>
        <dbReference type="EMBL" id="CEL92976.1"/>
    </source>
</evidence>
<feature type="region of interest" description="Disordered" evidence="1">
    <location>
        <begin position="1"/>
        <end position="84"/>
    </location>
</feature>
<gene>
    <name evidence="2" type="ORF">Vbra_11199</name>
</gene>
<feature type="compositionally biased region" description="Low complexity" evidence="1">
    <location>
        <begin position="10"/>
        <end position="33"/>
    </location>
</feature>
<feature type="compositionally biased region" description="Basic and acidic residues" evidence="1">
    <location>
        <begin position="110"/>
        <end position="120"/>
    </location>
</feature>
<reference evidence="2 3" key="1">
    <citation type="submission" date="2014-11" db="EMBL/GenBank/DDBJ databases">
        <authorList>
            <person name="Zhu J."/>
            <person name="Qi W."/>
            <person name="Song R."/>
        </authorList>
    </citation>
    <scope>NUCLEOTIDE SEQUENCE [LARGE SCALE GENOMIC DNA]</scope>
</reference>
<proteinExistence type="predicted"/>
<feature type="compositionally biased region" description="Low complexity" evidence="1">
    <location>
        <begin position="45"/>
        <end position="82"/>
    </location>
</feature>
<feature type="compositionally biased region" description="Basic residues" evidence="1">
    <location>
        <begin position="218"/>
        <end position="229"/>
    </location>
</feature>
<feature type="compositionally biased region" description="Acidic residues" evidence="1">
    <location>
        <begin position="180"/>
        <end position="190"/>
    </location>
</feature>
<organism evidence="2 3">
    <name type="scientific">Vitrella brassicaformis (strain CCMP3155)</name>
    <dbReference type="NCBI Taxonomy" id="1169540"/>
    <lineage>
        <taxon>Eukaryota</taxon>
        <taxon>Sar</taxon>
        <taxon>Alveolata</taxon>
        <taxon>Colpodellida</taxon>
        <taxon>Vitrellaceae</taxon>
        <taxon>Vitrella</taxon>
    </lineage>
</organism>
<evidence type="ECO:0000313" key="3">
    <source>
        <dbReference type="Proteomes" id="UP000041254"/>
    </source>
</evidence>
<dbReference type="Proteomes" id="UP000041254">
    <property type="component" value="Unassembled WGS sequence"/>
</dbReference>
<protein>
    <submittedName>
        <fullName evidence="2">Uncharacterized protein</fullName>
    </submittedName>
</protein>
<feature type="compositionally biased region" description="Low complexity" evidence="1">
    <location>
        <begin position="128"/>
        <end position="144"/>
    </location>
</feature>
<name>A0A0G4EAI8_VITBC</name>
<feature type="compositionally biased region" description="Basic and acidic residues" evidence="1">
    <location>
        <begin position="164"/>
        <end position="179"/>
    </location>
</feature>